<reference evidence="3 4" key="1">
    <citation type="submission" date="2019-10" db="EMBL/GenBank/DDBJ databases">
        <title>Prolixibacter strains distinguished by the presence of nitrate reductase genes were adept at nitrate-dependent anaerobic corrosion of metallic iron and carbon steel.</title>
        <authorList>
            <person name="Iino T."/>
            <person name="Shono N."/>
            <person name="Ito K."/>
            <person name="Nakamura R."/>
            <person name="Sueoka K."/>
            <person name="Harayama S."/>
            <person name="Ohkuma M."/>
        </authorList>
    </citation>
    <scope>NUCLEOTIDE SEQUENCE [LARGE SCALE GENOMIC DNA]</scope>
    <source>
        <strain evidence="3 4">JCM 13498</strain>
    </source>
</reference>
<sequence length="74" mass="8038">MKKNMGTTDRIIRVLLAIVFVALYYAGIVTGTIGVILLILAAVFVLTSLVSVCPLYAPFGIKTFCTPKEEDSKE</sequence>
<dbReference type="InterPro" id="IPR021309">
    <property type="entry name" value="YgaP-like_TM"/>
</dbReference>
<evidence type="ECO:0000256" key="1">
    <source>
        <dbReference type="SAM" id="Phobius"/>
    </source>
</evidence>
<dbReference type="EMBL" id="BLAX01000001">
    <property type="protein sequence ID" value="GET32375.1"/>
    <property type="molecule type" value="Genomic_DNA"/>
</dbReference>
<dbReference type="Proteomes" id="UP000391834">
    <property type="component" value="Unassembled WGS sequence"/>
</dbReference>
<evidence type="ECO:0000313" key="4">
    <source>
        <dbReference type="Proteomes" id="UP000391834"/>
    </source>
</evidence>
<dbReference type="AlphaFoldDB" id="A0A5M4AWS7"/>
<feature type="transmembrane region" description="Helical" evidence="1">
    <location>
        <begin position="35"/>
        <end position="57"/>
    </location>
</feature>
<organism evidence="3 4">
    <name type="scientific">Prolixibacter bellariivorans</name>
    <dbReference type="NCBI Taxonomy" id="314319"/>
    <lineage>
        <taxon>Bacteria</taxon>
        <taxon>Pseudomonadati</taxon>
        <taxon>Bacteroidota</taxon>
        <taxon>Bacteroidia</taxon>
        <taxon>Marinilabiliales</taxon>
        <taxon>Prolixibacteraceae</taxon>
        <taxon>Prolixibacter</taxon>
    </lineage>
</organism>
<keyword evidence="1" id="KW-0472">Membrane</keyword>
<keyword evidence="1" id="KW-1133">Transmembrane helix</keyword>
<name>A0A5M4AWS7_9BACT</name>
<feature type="transmembrane region" description="Helical" evidence="1">
    <location>
        <begin position="12"/>
        <end position="29"/>
    </location>
</feature>
<dbReference type="Pfam" id="PF11127">
    <property type="entry name" value="YgaP-like_TM"/>
    <property type="match status" value="1"/>
</dbReference>
<keyword evidence="4" id="KW-1185">Reference proteome</keyword>
<gene>
    <name evidence="3" type="ORF">PbJCM13498_12380</name>
</gene>
<evidence type="ECO:0000259" key="2">
    <source>
        <dbReference type="Pfam" id="PF11127"/>
    </source>
</evidence>
<evidence type="ECO:0000313" key="3">
    <source>
        <dbReference type="EMBL" id="GET32375.1"/>
    </source>
</evidence>
<feature type="domain" description="Inner membrane protein YgaP-like transmembrane" evidence="2">
    <location>
        <begin position="1"/>
        <end position="63"/>
    </location>
</feature>
<comment type="caution">
    <text evidence="3">The sequence shown here is derived from an EMBL/GenBank/DDBJ whole genome shotgun (WGS) entry which is preliminary data.</text>
</comment>
<dbReference type="RefSeq" id="WP_025863151.1">
    <property type="nucleotide sequence ID" value="NZ_BLAX01000001.1"/>
</dbReference>
<keyword evidence="1" id="KW-0812">Transmembrane</keyword>
<protein>
    <recommendedName>
        <fullName evidence="2">Inner membrane protein YgaP-like transmembrane domain-containing protein</fullName>
    </recommendedName>
</protein>
<accession>A0A5M4AWS7</accession>
<proteinExistence type="predicted"/>